<evidence type="ECO:0000256" key="1">
    <source>
        <dbReference type="SAM" id="MobiDB-lite"/>
    </source>
</evidence>
<proteinExistence type="predicted"/>
<protein>
    <recommendedName>
        <fullName evidence="4">C2H2-type domain-containing protein</fullName>
    </recommendedName>
</protein>
<keyword evidence="3" id="KW-1185">Reference proteome</keyword>
<feature type="compositionally biased region" description="Polar residues" evidence="1">
    <location>
        <begin position="173"/>
        <end position="182"/>
    </location>
</feature>
<dbReference type="AlphaFoldDB" id="A0A9P8XR86"/>
<evidence type="ECO:0008006" key="4">
    <source>
        <dbReference type="Google" id="ProtNLM"/>
    </source>
</evidence>
<dbReference type="RefSeq" id="XP_046004895.1">
    <property type="nucleotide sequence ID" value="XM_046161643.1"/>
</dbReference>
<accession>A0A9P8XR86</accession>
<dbReference type="OrthoDB" id="3522001at2759"/>
<gene>
    <name evidence="2" type="ORF">B0I36DRAFT_399391</name>
</gene>
<evidence type="ECO:0000313" key="3">
    <source>
        <dbReference type="Proteomes" id="UP000756346"/>
    </source>
</evidence>
<dbReference type="Pfam" id="PF12013">
    <property type="entry name" value="OrsD"/>
    <property type="match status" value="1"/>
</dbReference>
<dbReference type="EMBL" id="JAGTJQ010000014">
    <property type="protein sequence ID" value="KAH7012630.1"/>
    <property type="molecule type" value="Genomic_DNA"/>
</dbReference>
<evidence type="ECO:0000313" key="2">
    <source>
        <dbReference type="EMBL" id="KAH7012630.1"/>
    </source>
</evidence>
<comment type="caution">
    <text evidence="2">The sequence shown here is derived from an EMBL/GenBank/DDBJ whole genome shotgun (WGS) entry which is preliminary data.</text>
</comment>
<feature type="region of interest" description="Disordered" evidence="1">
    <location>
        <begin position="163"/>
        <end position="182"/>
    </location>
</feature>
<dbReference type="GeneID" id="70191189"/>
<name>A0A9P8XR86_9PEZI</name>
<organism evidence="2 3">
    <name type="scientific">Microdochium trichocladiopsis</name>
    <dbReference type="NCBI Taxonomy" id="1682393"/>
    <lineage>
        <taxon>Eukaryota</taxon>
        <taxon>Fungi</taxon>
        <taxon>Dikarya</taxon>
        <taxon>Ascomycota</taxon>
        <taxon>Pezizomycotina</taxon>
        <taxon>Sordariomycetes</taxon>
        <taxon>Xylariomycetidae</taxon>
        <taxon>Xylariales</taxon>
        <taxon>Microdochiaceae</taxon>
        <taxon>Microdochium</taxon>
    </lineage>
</organism>
<reference evidence="2" key="1">
    <citation type="journal article" date="2021" name="Nat. Commun.">
        <title>Genetic determinants of endophytism in the Arabidopsis root mycobiome.</title>
        <authorList>
            <person name="Mesny F."/>
            <person name="Miyauchi S."/>
            <person name="Thiergart T."/>
            <person name="Pickel B."/>
            <person name="Atanasova L."/>
            <person name="Karlsson M."/>
            <person name="Huettel B."/>
            <person name="Barry K.W."/>
            <person name="Haridas S."/>
            <person name="Chen C."/>
            <person name="Bauer D."/>
            <person name="Andreopoulos W."/>
            <person name="Pangilinan J."/>
            <person name="LaButti K."/>
            <person name="Riley R."/>
            <person name="Lipzen A."/>
            <person name="Clum A."/>
            <person name="Drula E."/>
            <person name="Henrissat B."/>
            <person name="Kohler A."/>
            <person name="Grigoriev I.V."/>
            <person name="Martin F.M."/>
            <person name="Hacquard S."/>
        </authorList>
    </citation>
    <scope>NUCLEOTIDE SEQUENCE</scope>
    <source>
        <strain evidence="2">MPI-CAGE-CH-0230</strain>
    </source>
</reference>
<dbReference type="InterPro" id="IPR022698">
    <property type="entry name" value="OrsD"/>
</dbReference>
<sequence length="182" mass="19432">MAIHFEADAGRTGGQVGLLSWPAADAGSSQEHRVLLCVSCRVAIRPDDGIRLHFWRTHRLEGEALGQIVDYSHAAEPIANPYTVPLPADGSPHIEQLPVVDGFSCSDCRFLTTSPKLIKVHRSRAGHAQVTGGRGSNGGWSEVRLQTLSLGSHARYWAVEQGPARTASPGVSGPTSASSQYI</sequence>
<dbReference type="Proteomes" id="UP000756346">
    <property type="component" value="Unassembled WGS sequence"/>
</dbReference>